<dbReference type="SUPFAM" id="SSF56281">
    <property type="entry name" value="Metallo-hydrolase/oxidoreductase"/>
    <property type="match status" value="2"/>
</dbReference>
<evidence type="ECO:0000313" key="1">
    <source>
        <dbReference type="EMBL" id="MDD7971583.1"/>
    </source>
</evidence>
<dbReference type="Proteomes" id="UP001431784">
    <property type="component" value="Unassembled WGS sequence"/>
</dbReference>
<dbReference type="PANTHER" id="PTHR30619">
    <property type="entry name" value="DNA INTERNALIZATION/COMPETENCE PROTEIN COMEC/REC2"/>
    <property type="match status" value="1"/>
</dbReference>
<accession>A0ABT5TCE0</accession>
<dbReference type="InterPro" id="IPR052159">
    <property type="entry name" value="Competence_DNA_uptake"/>
</dbReference>
<keyword evidence="2" id="KW-1185">Reference proteome</keyword>
<sequence>MAPPRSGVKIRMYRHGHGDCFLLAFAGRDGRKSRPVYVLIDCGLKNGSEVDAGINDIIDDIFRACSGHIDIVIVTHEHQDHVNGFSRRSAGKRLFDRLTVGQVWLAWTEDGDDPLANDLRARFNDTLITLAFAEARLRAHPGLAAQASRMAELVETETGDDCAALRNAFTQAKAAHPHARAAALAEMAVAGITNKRAIAWLREKAKNDVVFLSPENPPVALPFVARSEVFTLGPPRDPALLLDLDPQGAEMFDLHRGGFGLDGAGQGLSIALMPASGPDQTIAPFATRHCIAPGSVFAANPDRKTPEGYYRDVYDNADESWRRIDDEWLHPTDTMALRLNNEVNNTSLVLAFRLPGTGKTLLFTGDAQRGSWIGWSDLAWTTDSGQVTARDLLRDCVLYKVGHHGSHNATLNGRPDDAHANLGWMAQGDAAREFVAMIPANTAWAMGKARPWAHPMPQIEAALHRKAEGRVLRSDLTPPTSAPPETRKDQWQHFQRRLRTDRLYFELTINDS</sequence>
<organism evidence="1 2">
    <name type="scientific">Roseinatronobacter alkalisoli</name>
    <dbReference type="NCBI Taxonomy" id="3028235"/>
    <lineage>
        <taxon>Bacteria</taxon>
        <taxon>Pseudomonadati</taxon>
        <taxon>Pseudomonadota</taxon>
        <taxon>Alphaproteobacteria</taxon>
        <taxon>Rhodobacterales</taxon>
        <taxon>Paracoccaceae</taxon>
        <taxon>Roseinatronobacter</taxon>
    </lineage>
</organism>
<gene>
    <name evidence="1" type="ORF">PUT78_10750</name>
</gene>
<protein>
    <recommendedName>
        <fullName evidence="3">MBL fold metallo-hydrolase</fullName>
    </recommendedName>
</protein>
<comment type="caution">
    <text evidence="1">The sequence shown here is derived from an EMBL/GenBank/DDBJ whole genome shotgun (WGS) entry which is preliminary data.</text>
</comment>
<dbReference type="InterPro" id="IPR036866">
    <property type="entry name" value="RibonucZ/Hydroxyglut_hydro"/>
</dbReference>
<evidence type="ECO:0008006" key="3">
    <source>
        <dbReference type="Google" id="ProtNLM"/>
    </source>
</evidence>
<dbReference type="EMBL" id="JAQZSM010000008">
    <property type="protein sequence ID" value="MDD7971583.1"/>
    <property type="molecule type" value="Genomic_DNA"/>
</dbReference>
<name>A0ABT5TCE0_9RHOB</name>
<proteinExistence type="predicted"/>
<dbReference type="PANTHER" id="PTHR30619:SF1">
    <property type="entry name" value="RECOMBINATION PROTEIN 2"/>
    <property type="match status" value="1"/>
</dbReference>
<evidence type="ECO:0000313" key="2">
    <source>
        <dbReference type="Proteomes" id="UP001431784"/>
    </source>
</evidence>
<reference evidence="1" key="1">
    <citation type="submission" date="2023-02" db="EMBL/GenBank/DDBJ databases">
        <title>Description of Roseinatronobacter alkalisoli sp. nov., an alkaliphilic bacerium isolated from soda soil.</title>
        <authorList>
            <person name="Wei W."/>
        </authorList>
    </citation>
    <scope>NUCLEOTIDE SEQUENCE</scope>
    <source>
        <strain evidence="1">HJB301</strain>
    </source>
</reference>
<dbReference type="Gene3D" id="3.60.15.10">
    <property type="entry name" value="Ribonuclease Z/Hydroxyacylglutathione hydrolase-like"/>
    <property type="match status" value="2"/>
</dbReference>